<feature type="domain" description="PHB accumulation regulatory" evidence="2">
    <location>
        <begin position="78"/>
        <end position="117"/>
    </location>
</feature>
<feature type="compositionally biased region" description="Acidic residues" evidence="1">
    <location>
        <begin position="173"/>
        <end position="189"/>
    </location>
</feature>
<dbReference type="InterPro" id="IPR007897">
    <property type="entry name" value="PHB_accumulat"/>
</dbReference>
<dbReference type="Pfam" id="PF05233">
    <property type="entry name" value="PHB_acc"/>
    <property type="match status" value="1"/>
</dbReference>
<dbReference type="InterPro" id="IPR012909">
    <property type="entry name" value="PHA_DNA-bd_N"/>
</dbReference>
<evidence type="ECO:0000313" key="5">
    <source>
        <dbReference type="Proteomes" id="UP001500713"/>
    </source>
</evidence>
<protein>
    <submittedName>
        <fullName evidence="4">Polyhydroxyalkanoate synthesis repressor PhaR</fullName>
    </submittedName>
</protein>
<sequence>MAKTKKGDPDGPIIIKKYANRRLYNTQTSNYITLDFLAEMTRDDVDFIVVDAKTGDDITHNVLTQIIVEEESSGQNMLPVNFLRQLISMYGNSMQSLMPSYLEASMENFRKNQKQFQEAVEGALNKNPLGQMAVKNQKQFQEAIENALKSSPFGSVVEKALNPLRIGEKTASNDEEPELEPEPELEEEEMSAKDKEIMELKQQLADIQSKIDNLDD</sequence>
<comment type="caution">
    <text evidence="4">The sequence shown here is derived from an EMBL/GenBank/DDBJ whole genome shotgun (WGS) entry which is preliminary data.</text>
</comment>
<reference evidence="4 5" key="1">
    <citation type="journal article" date="2019" name="Int. J. Syst. Evol. Microbiol.">
        <title>The Global Catalogue of Microorganisms (GCM) 10K type strain sequencing project: providing services to taxonomists for standard genome sequencing and annotation.</title>
        <authorList>
            <consortium name="The Broad Institute Genomics Platform"/>
            <consortium name="The Broad Institute Genome Sequencing Center for Infectious Disease"/>
            <person name="Wu L."/>
            <person name="Ma J."/>
        </authorList>
    </citation>
    <scope>NUCLEOTIDE SEQUENCE [LARGE SCALE GENOMIC DNA]</scope>
    <source>
        <strain evidence="4 5">JCM 14162</strain>
    </source>
</reference>
<dbReference type="InterPro" id="IPR010134">
    <property type="entry name" value="PHA_reg_PhaR"/>
</dbReference>
<dbReference type="RefSeq" id="WP_229953368.1">
    <property type="nucleotide sequence ID" value="NZ_BAAAEM010000003.1"/>
</dbReference>
<feature type="domain" description="PHA accumulation regulator DNA-binding N-terminal" evidence="3">
    <location>
        <begin position="14"/>
        <end position="73"/>
    </location>
</feature>
<dbReference type="Pfam" id="PF07879">
    <property type="entry name" value="PHB_acc_N"/>
    <property type="match status" value="1"/>
</dbReference>
<keyword evidence="5" id="KW-1185">Reference proteome</keyword>
<dbReference type="NCBIfam" id="TIGR01848">
    <property type="entry name" value="PHA_reg_PhaR"/>
    <property type="match status" value="1"/>
</dbReference>
<evidence type="ECO:0000256" key="1">
    <source>
        <dbReference type="SAM" id="MobiDB-lite"/>
    </source>
</evidence>
<dbReference type="Proteomes" id="UP001500713">
    <property type="component" value="Unassembled WGS sequence"/>
</dbReference>
<evidence type="ECO:0000313" key="4">
    <source>
        <dbReference type="EMBL" id="GAA0482405.1"/>
    </source>
</evidence>
<gene>
    <name evidence="4" type="primary">phaR</name>
    <name evidence="4" type="ORF">GCM10009096_25930</name>
</gene>
<feature type="region of interest" description="Disordered" evidence="1">
    <location>
        <begin position="166"/>
        <end position="194"/>
    </location>
</feature>
<accession>A0ABN1ARN0</accession>
<organism evidence="4 5">
    <name type="scientific">Parasphingorhabdus litoris</name>
    <dbReference type="NCBI Taxonomy" id="394733"/>
    <lineage>
        <taxon>Bacteria</taxon>
        <taxon>Pseudomonadati</taxon>
        <taxon>Pseudomonadota</taxon>
        <taxon>Alphaproteobacteria</taxon>
        <taxon>Sphingomonadales</taxon>
        <taxon>Sphingomonadaceae</taxon>
        <taxon>Parasphingorhabdus</taxon>
    </lineage>
</organism>
<name>A0ABN1ARN0_9SPHN</name>
<dbReference type="EMBL" id="BAAAEM010000003">
    <property type="protein sequence ID" value="GAA0482405.1"/>
    <property type="molecule type" value="Genomic_DNA"/>
</dbReference>
<evidence type="ECO:0000259" key="3">
    <source>
        <dbReference type="Pfam" id="PF07879"/>
    </source>
</evidence>
<evidence type="ECO:0000259" key="2">
    <source>
        <dbReference type="Pfam" id="PF05233"/>
    </source>
</evidence>
<proteinExistence type="predicted"/>